<gene>
    <name evidence="6" type="ORF">ATK74_1482</name>
</gene>
<dbReference type="CDD" id="cd03528">
    <property type="entry name" value="Rieske_RO_ferredoxin"/>
    <property type="match status" value="1"/>
</dbReference>
<accession>A0A2A9CR48</accession>
<dbReference type="GO" id="GO:0051213">
    <property type="term" value="F:dioxygenase activity"/>
    <property type="evidence" value="ECO:0007669"/>
    <property type="project" value="UniProtKB-KW"/>
</dbReference>
<organism evidence="6 7">
    <name type="scientific">Propionicimonas paludicola</name>
    <dbReference type="NCBI Taxonomy" id="185243"/>
    <lineage>
        <taxon>Bacteria</taxon>
        <taxon>Bacillati</taxon>
        <taxon>Actinomycetota</taxon>
        <taxon>Actinomycetes</taxon>
        <taxon>Propionibacteriales</taxon>
        <taxon>Nocardioidaceae</taxon>
        <taxon>Propionicimonas</taxon>
    </lineage>
</organism>
<sequence>MSFVRACALADVPVGKAISVELDRAWPYAVVNTSEGVFAIQDVCSHAEVPLSDGDVEGCTLECYMHGSRFDLRTGWPLELPATQPVAVYPVRVDGDQILIDPDNPIQTQEQ</sequence>
<dbReference type="Proteomes" id="UP000226079">
    <property type="component" value="Unassembled WGS sequence"/>
</dbReference>
<evidence type="ECO:0000256" key="2">
    <source>
        <dbReference type="ARBA" id="ARBA00022723"/>
    </source>
</evidence>
<dbReference type="PANTHER" id="PTHR21496">
    <property type="entry name" value="FERREDOXIN-RELATED"/>
    <property type="match status" value="1"/>
</dbReference>
<protein>
    <submittedName>
        <fullName evidence="6">3-phenylpropionate/trans-cinnamate dioxygenase ferredoxin subunit</fullName>
    </submittedName>
</protein>
<comment type="caution">
    <text evidence="6">The sequence shown here is derived from an EMBL/GenBank/DDBJ whole genome shotgun (WGS) entry which is preliminary data.</text>
</comment>
<dbReference type="OrthoDB" id="147178at2"/>
<dbReference type="AlphaFoldDB" id="A0A2A9CR48"/>
<keyword evidence="2" id="KW-0479">Metal-binding</keyword>
<keyword evidence="6" id="KW-0560">Oxidoreductase</keyword>
<keyword evidence="7" id="KW-1185">Reference proteome</keyword>
<feature type="domain" description="Rieske" evidence="5">
    <location>
        <begin position="4"/>
        <end position="100"/>
    </location>
</feature>
<keyword evidence="6" id="KW-0223">Dioxygenase</keyword>
<dbReference type="InterPro" id="IPR017941">
    <property type="entry name" value="Rieske_2Fe-2S"/>
</dbReference>
<dbReference type="EMBL" id="PDJC01000001">
    <property type="protein sequence ID" value="PFG16927.1"/>
    <property type="molecule type" value="Genomic_DNA"/>
</dbReference>
<dbReference type="RefSeq" id="WP_098460416.1">
    <property type="nucleotide sequence ID" value="NZ_PDJC01000001.1"/>
</dbReference>
<dbReference type="Pfam" id="PF00355">
    <property type="entry name" value="Rieske"/>
    <property type="match status" value="1"/>
</dbReference>
<name>A0A2A9CR48_9ACTN</name>
<evidence type="ECO:0000256" key="1">
    <source>
        <dbReference type="ARBA" id="ARBA00022714"/>
    </source>
</evidence>
<dbReference type="GO" id="GO:0051537">
    <property type="term" value="F:2 iron, 2 sulfur cluster binding"/>
    <property type="evidence" value="ECO:0007669"/>
    <property type="project" value="UniProtKB-KW"/>
</dbReference>
<dbReference type="InterPro" id="IPR036922">
    <property type="entry name" value="Rieske_2Fe-2S_sf"/>
</dbReference>
<dbReference type="SUPFAM" id="SSF50022">
    <property type="entry name" value="ISP domain"/>
    <property type="match status" value="1"/>
</dbReference>
<keyword evidence="4" id="KW-0411">Iron-sulfur</keyword>
<evidence type="ECO:0000256" key="3">
    <source>
        <dbReference type="ARBA" id="ARBA00023004"/>
    </source>
</evidence>
<evidence type="ECO:0000313" key="6">
    <source>
        <dbReference type="EMBL" id="PFG16927.1"/>
    </source>
</evidence>
<keyword evidence="3" id="KW-0408">Iron</keyword>
<dbReference type="PANTHER" id="PTHR21496:SF23">
    <property type="entry name" value="3-PHENYLPROPIONATE_CINNAMIC ACID DIOXYGENASE FERREDOXIN SUBUNIT"/>
    <property type="match status" value="1"/>
</dbReference>
<dbReference type="GO" id="GO:0004497">
    <property type="term" value="F:monooxygenase activity"/>
    <property type="evidence" value="ECO:0007669"/>
    <property type="project" value="UniProtKB-ARBA"/>
</dbReference>
<reference evidence="6 7" key="1">
    <citation type="submission" date="2017-10" db="EMBL/GenBank/DDBJ databases">
        <title>Sequencing the genomes of 1000 actinobacteria strains.</title>
        <authorList>
            <person name="Klenk H.-P."/>
        </authorList>
    </citation>
    <scope>NUCLEOTIDE SEQUENCE [LARGE SCALE GENOMIC DNA]</scope>
    <source>
        <strain evidence="6 7">DSM 15597</strain>
    </source>
</reference>
<keyword evidence="1" id="KW-0001">2Fe-2S</keyword>
<proteinExistence type="predicted"/>
<dbReference type="GO" id="GO:0016705">
    <property type="term" value="F:oxidoreductase activity, acting on paired donors, with incorporation or reduction of molecular oxygen"/>
    <property type="evidence" value="ECO:0007669"/>
    <property type="project" value="UniProtKB-ARBA"/>
</dbReference>
<dbReference type="GO" id="GO:0046872">
    <property type="term" value="F:metal ion binding"/>
    <property type="evidence" value="ECO:0007669"/>
    <property type="project" value="UniProtKB-KW"/>
</dbReference>
<evidence type="ECO:0000313" key="7">
    <source>
        <dbReference type="Proteomes" id="UP000226079"/>
    </source>
</evidence>
<evidence type="ECO:0000259" key="5">
    <source>
        <dbReference type="PROSITE" id="PS51296"/>
    </source>
</evidence>
<evidence type="ECO:0000256" key="4">
    <source>
        <dbReference type="ARBA" id="ARBA00023014"/>
    </source>
</evidence>
<dbReference type="Gene3D" id="2.102.10.10">
    <property type="entry name" value="Rieske [2Fe-2S] iron-sulphur domain"/>
    <property type="match status" value="1"/>
</dbReference>
<dbReference type="PROSITE" id="PS51296">
    <property type="entry name" value="RIESKE"/>
    <property type="match status" value="1"/>
</dbReference>